<dbReference type="RefSeq" id="WP_164000041.1">
    <property type="nucleotide sequence ID" value="NZ_WXXP01000010.1"/>
</dbReference>
<reference evidence="1 2" key="1">
    <citation type="submission" date="2020-01" db="EMBL/GenBank/DDBJ databases">
        <title>Rhizobium genotypes associated with high levels of biological nitrogen fixation by grain legumes in a temperate-maritime cropping system.</title>
        <authorList>
            <person name="Maluk M."/>
            <person name="Francesc Ferrando Molina F."/>
            <person name="Lopez Del Egido L."/>
            <person name="Lafos M."/>
            <person name="Langarica-Fuentes A."/>
            <person name="Gebre Yohannes G."/>
            <person name="Young M.W."/>
            <person name="Martin P."/>
            <person name="Gantlett R."/>
            <person name="Kenicer G."/>
            <person name="Hawes C."/>
            <person name="Begg G.S."/>
            <person name="Quilliam R.S."/>
            <person name="Squire G.R."/>
            <person name="Poole P.S."/>
            <person name="Young P.W."/>
            <person name="Iannetta P.M."/>
            <person name="James E.K."/>
        </authorList>
    </citation>
    <scope>NUCLEOTIDE SEQUENCE [LARGE SCALE GENOMIC DNA]</scope>
    <source>
        <strain evidence="1 2">JHI944</strain>
    </source>
</reference>
<evidence type="ECO:0000313" key="1">
    <source>
        <dbReference type="EMBL" id="NEK52220.1"/>
    </source>
</evidence>
<comment type="caution">
    <text evidence="1">The sequence shown here is derived from an EMBL/GenBank/DDBJ whole genome shotgun (WGS) entry which is preliminary data.</text>
</comment>
<dbReference type="AlphaFoldDB" id="A0A6P0DJU9"/>
<evidence type="ECO:0000313" key="2">
    <source>
        <dbReference type="Proteomes" id="UP000471409"/>
    </source>
</evidence>
<protein>
    <submittedName>
        <fullName evidence="1">Uncharacterized protein</fullName>
    </submittedName>
</protein>
<dbReference type="Proteomes" id="UP000471409">
    <property type="component" value="Unassembled WGS sequence"/>
</dbReference>
<sequence>MKDLLKHLELLGLSARHRADAKANEGERYYWVEFDPTIRRQYFRIEPRHRIAPSLSEQQEFVIRRMNTEGNYVELFSMNFRRTDPKHLIEAVATSRIEKWLDEEEYNHPMEEHARLYGDPFVERGGHIDLMDPARRAAKNARAEAMAISDL</sequence>
<organism evidence="1 2">
    <name type="scientific">Rhizobium leguminosarum</name>
    <dbReference type="NCBI Taxonomy" id="384"/>
    <lineage>
        <taxon>Bacteria</taxon>
        <taxon>Pseudomonadati</taxon>
        <taxon>Pseudomonadota</taxon>
        <taxon>Alphaproteobacteria</taxon>
        <taxon>Hyphomicrobiales</taxon>
        <taxon>Rhizobiaceae</taxon>
        <taxon>Rhizobium/Agrobacterium group</taxon>
        <taxon>Rhizobium</taxon>
    </lineage>
</organism>
<proteinExistence type="predicted"/>
<dbReference type="EMBL" id="WXXP01000010">
    <property type="protein sequence ID" value="NEK52220.1"/>
    <property type="molecule type" value="Genomic_DNA"/>
</dbReference>
<accession>A0A6P0DJU9</accession>
<gene>
    <name evidence="1" type="ORF">GUK36_22605</name>
</gene>
<name>A0A6P0DJU9_RHILE</name>